<comment type="caution">
    <text evidence="1">The sequence shown here is derived from an EMBL/GenBank/DDBJ whole genome shotgun (WGS) entry which is preliminary data.</text>
</comment>
<dbReference type="EMBL" id="BMER01000001">
    <property type="protein sequence ID" value="GGG74536.1"/>
    <property type="molecule type" value="Genomic_DNA"/>
</dbReference>
<dbReference type="Proteomes" id="UP000660862">
    <property type="component" value="Unassembled WGS sequence"/>
</dbReference>
<proteinExistence type="predicted"/>
<protein>
    <submittedName>
        <fullName evidence="1">Uncharacterized protein</fullName>
    </submittedName>
</protein>
<evidence type="ECO:0000313" key="2">
    <source>
        <dbReference type="Proteomes" id="UP000660862"/>
    </source>
</evidence>
<keyword evidence="2" id="KW-1185">Reference proteome</keyword>
<reference evidence="1" key="2">
    <citation type="submission" date="2020-09" db="EMBL/GenBank/DDBJ databases">
        <authorList>
            <person name="Sun Q."/>
            <person name="Zhou Y."/>
        </authorList>
    </citation>
    <scope>NUCLEOTIDE SEQUENCE</scope>
    <source>
        <strain evidence="1">CGMCC 1.12195</strain>
    </source>
</reference>
<dbReference type="RefSeq" id="WP_188504133.1">
    <property type="nucleotide sequence ID" value="NZ_BMER01000001.1"/>
</dbReference>
<accession>A0A917M301</accession>
<sequence>MAKGFLILHSLLFLAFDPQPAVFYSSPTLRSERLDPAHYEFEYTIKDDYGQPMSVVALTGDSGTRYWYRRIFTPVCLTGECRPVDIGIYWHFTGKYVGIEVYGEPLTKTDHSEFAPLDYARLENILQNEWSDLREYTAEELVEPSGNVSEELDGVSGATKQAVSEAAVKDAVYTTHTIWHLIHVGEPEQLSLLALGKTAENPSIAHELLAAPNTANRNFVLNGVIDGNLPSDPTIERTVLEGLTSTDKSLRSLSFKALTGLNLADKTVQDGLAIAYLQLEASEKVRVLTPLERATELHPALRATLLAEFTTATQPWVLIKILTLLEQSRTPLTAAERKKISKVVDTQHAPLKAALSNFLKNR</sequence>
<evidence type="ECO:0000313" key="1">
    <source>
        <dbReference type="EMBL" id="GGG74536.1"/>
    </source>
</evidence>
<organism evidence="1 2">
    <name type="scientific">Parapedobacter pyrenivorans</name>
    <dbReference type="NCBI Taxonomy" id="1305674"/>
    <lineage>
        <taxon>Bacteria</taxon>
        <taxon>Pseudomonadati</taxon>
        <taxon>Bacteroidota</taxon>
        <taxon>Sphingobacteriia</taxon>
        <taxon>Sphingobacteriales</taxon>
        <taxon>Sphingobacteriaceae</taxon>
        <taxon>Parapedobacter</taxon>
    </lineage>
</organism>
<name>A0A917M301_9SPHI</name>
<gene>
    <name evidence="1" type="ORF">GCM10007415_02550</name>
</gene>
<reference evidence="1" key="1">
    <citation type="journal article" date="2014" name="Int. J. Syst. Evol. Microbiol.">
        <title>Complete genome sequence of Corynebacterium casei LMG S-19264T (=DSM 44701T), isolated from a smear-ripened cheese.</title>
        <authorList>
            <consortium name="US DOE Joint Genome Institute (JGI-PGF)"/>
            <person name="Walter F."/>
            <person name="Albersmeier A."/>
            <person name="Kalinowski J."/>
            <person name="Ruckert C."/>
        </authorList>
    </citation>
    <scope>NUCLEOTIDE SEQUENCE</scope>
    <source>
        <strain evidence="1">CGMCC 1.12195</strain>
    </source>
</reference>
<dbReference type="AlphaFoldDB" id="A0A917M301"/>